<dbReference type="RefSeq" id="XP_058975430.1">
    <property type="nucleotide sequence ID" value="XM_059119447.1"/>
</dbReference>
<dbReference type="InterPro" id="IPR002659">
    <property type="entry name" value="Glyco_trans_31"/>
</dbReference>
<keyword evidence="6" id="KW-0735">Signal-anchor</keyword>
<keyword evidence="7 11" id="KW-1133">Transmembrane helix</keyword>
<evidence type="ECO:0000256" key="5">
    <source>
        <dbReference type="ARBA" id="ARBA00022692"/>
    </source>
</evidence>
<evidence type="ECO:0000256" key="2">
    <source>
        <dbReference type="ARBA" id="ARBA00008661"/>
    </source>
</evidence>
<comment type="subcellular location">
    <subcellularLocation>
        <location evidence="1">Golgi apparatus membrane</location>
        <topology evidence="1">Single-pass type II membrane protein</topology>
    </subcellularLocation>
</comment>
<dbReference type="Pfam" id="PF01762">
    <property type="entry name" value="Galactosyl_T"/>
    <property type="match status" value="2"/>
</dbReference>
<organism evidence="12 13">
    <name type="scientific">Musca domestica</name>
    <name type="common">House fly</name>
    <dbReference type="NCBI Taxonomy" id="7370"/>
    <lineage>
        <taxon>Eukaryota</taxon>
        <taxon>Metazoa</taxon>
        <taxon>Ecdysozoa</taxon>
        <taxon>Arthropoda</taxon>
        <taxon>Hexapoda</taxon>
        <taxon>Insecta</taxon>
        <taxon>Pterygota</taxon>
        <taxon>Neoptera</taxon>
        <taxon>Endopterygota</taxon>
        <taxon>Diptera</taxon>
        <taxon>Brachycera</taxon>
        <taxon>Muscomorpha</taxon>
        <taxon>Muscoidea</taxon>
        <taxon>Muscidae</taxon>
        <taxon>Musca</taxon>
    </lineage>
</organism>
<dbReference type="Proteomes" id="UP001652621">
    <property type="component" value="Unplaced"/>
</dbReference>
<keyword evidence="9 11" id="KW-0472">Membrane</keyword>
<comment type="similarity">
    <text evidence="2">Belongs to the glycosyltransferase 31 family.</text>
</comment>
<keyword evidence="4" id="KW-0808">Transferase</keyword>
<evidence type="ECO:0000256" key="4">
    <source>
        <dbReference type="ARBA" id="ARBA00022679"/>
    </source>
</evidence>
<keyword evidence="8" id="KW-0333">Golgi apparatus</keyword>
<evidence type="ECO:0000256" key="3">
    <source>
        <dbReference type="ARBA" id="ARBA00022676"/>
    </source>
</evidence>
<evidence type="ECO:0000256" key="1">
    <source>
        <dbReference type="ARBA" id="ARBA00004323"/>
    </source>
</evidence>
<dbReference type="GeneID" id="101891148"/>
<keyword evidence="5 11" id="KW-0812">Transmembrane</keyword>
<evidence type="ECO:0000256" key="6">
    <source>
        <dbReference type="ARBA" id="ARBA00022968"/>
    </source>
</evidence>
<protein>
    <submittedName>
        <fullName evidence="13">Beta-1,3-galactosyltransferase 5</fullName>
    </submittedName>
</protein>
<dbReference type="Gene3D" id="3.90.550.50">
    <property type="match status" value="1"/>
</dbReference>
<feature type="transmembrane region" description="Helical" evidence="11">
    <location>
        <begin position="95"/>
        <end position="114"/>
    </location>
</feature>
<proteinExistence type="inferred from homology"/>
<gene>
    <name evidence="13" type="primary">LOC101891148</name>
</gene>
<evidence type="ECO:0000256" key="10">
    <source>
        <dbReference type="SAM" id="MobiDB-lite"/>
    </source>
</evidence>
<evidence type="ECO:0000313" key="13">
    <source>
        <dbReference type="RefSeq" id="XP_058975430.1"/>
    </source>
</evidence>
<reference evidence="13" key="1">
    <citation type="submission" date="2025-08" db="UniProtKB">
        <authorList>
            <consortium name="RefSeq"/>
        </authorList>
    </citation>
    <scope>IDENTIFICATION</scope>
    <source>
        <strain evidence="13">Aabys</strain>
        <tissue evidence="13">Whole body</tissue>
    </source>
</reference>
<feature type="compositionally biased region" description="Low complexity" evidence="10">
    <location>
        <begin position="15"/>
        <end position="35"/>
    </location>
</feature>
<feature type="region of interest" description="Disordered" evidence="10">
    <location>
        <begin position="13"/>
        <end position="43"/>
    </location>
</feature>
<dbReference type="PANTHER" id="PTHR11214">
    <property type="entry name" value="BETA-1,3-N-ACETYLGLUCOSAMINYLTRANSFERASE"/>
    <property type="match status" value="1"/>
</dbReference>
<dbReference type="PANTHER" id="PTHR11214:SF314">
    <property type="entry name" value="HEXOSYLTRANSFERASE"/>
    <property type="match status" value="1"/>
</dbReference>
<evidence type="ECO:0000256" key="7">
    <source>
        <dbReference type="ARBA" id="ARBA00022989"/>
    </source>
</evidence>
<keyword evidence="12" id="KW-1185">Reference proteome</keyword>
<evidence type="ECO:0000256" key="11">
    <source>
        <dbReference type="SAM" id="Phobius"/>
    </source>
</evidence>
<accession>A0ABM3UPH0</accession>
<evidence type="ECO:0000256" key="9">
    <source>
        <dbReference type="ARBA" id="ARBA00023136"/>
    </source>
</evidence>
<name>A0ABM3UPH0_MUSDO</name>
<keyword evidence="3" id="KW-0328">Glycosyltransferase</keyword>
<evidence type="ECO:0000313" key="12">
    <source>
        <dbReference type="Proteomes" id="UP001652621"/>
    </source>
</evidence>
<sequence length="524" mass="60306">MGRLDQEERYTLLPLSSSSSNTTNNLSSSSGGEENNATDHEDSVEFKQRTKYFRKKLAGAIMRTTASVSANQVLTNNRRKFHAGRGLGKRFIRPLFCAFMIPMSLFLLLYSSIFSGSSSRQYPLPDWDFDVSRNISDYVLPLNDTTILEPKQKCADKFFLLIIVCSGLNNFEARQTIRETWGNTTEFNYPMFAKLHSHLSDKYLQPKKQRLKLYREFLKLNGNQTATVDSVTIPVRILFLLGQSKQDFSQHTNAEAGTAANMAGRSSSTTGAIFNGNETQTRLRQEAEQYDDIIQEQFVDSYNNLTIKSVMALKWIKERKCFKQAAFFMKVDDDTFVNVPNLLHFLLGGTVPLYNETLDYYDSNSYQTLSDLNRLNATVNYMVGYMFCRAPVLSNVKSKWYMPYYMYPQDMYPHYLSGSGYLMSMDVVPKLYKAALNTSLIYLEDVYVTGMCAEKAHLKRHHHPLFNYAKSKHMCTYKGMISMHKLRVEDMYASYNFVTNLTYQCPPPGKYFKRIRLRRLNGCG</sequence>
<evidence type="ECO:0000256" key="8">
    <source>
        <dbReference type="ARBA" id="ARBA00023034"/>
    </source>
</evidence>